<protein>
    <recommendedName>
        <fullName evidence="4">GxxExxY protein</fullName>
    </recommendedName>
</protein>
<gene>
    <name evidence="2" type="ORF">NEPTK9_001740</name>
</gene>
<evidence type="ECO:0008006" key="4">
    <source>
        <dbReference type="Google" id="ProtNLM"/>
    </source>
</evidence>
<keyword evidence="1" id="KW-1133">Transmembrane helix</keyword>
<comment type="caution">
    <text evidence="2">The sequence shown here is derived from an EMBL/GenBank/DDBJ whole genome shotgun (WGS) entry which is preliminary data.</text>
</comment>
<feature type="transmembrane region" description="Helical" evidence="1">
    <location>
        <begin position="6"/>
        <end position="26"/>
    </location>
</feature>
<dbReference type="EMBL" id="JAAEJV010000093">
    <property type="protein sequence ID" value="MBF5060209.1"/>
    <property type="molecule type" value="Genomic_DNA"/>
</dbReference>
<evidence type="ECO:0000313" key="3">
    <source>
        <dbReference type="Proteomes" id="UP001194714"/>
    </source>
</evidence>
<dbReference type="InterPro" id="IPR026350">
    <property type="entry name" value="GxxExxY"/>
</dbReference>
<keyword evidence="3" id="KW-1185">Reference proteome</keyword>
<sequence length="169" mass="19363">MRSFGLIWLLTRWHVSFSVLLVRFVFQRNILMPASYLSNAKFLSCTKIIARKNLTADLLFGTLFEKSVYMKMLIEKIIEAATEVHHTLGGPGLLETIYESALVHELSLLGITSQRQVPVPVLYKSQEVRDPLFLDLIVEEEVIIEIKATGKDYPMYRAQLATYLRLMGK</sequence>
<evidence type="ECO:0000256" key="1">
    <source>
        <dbReference type="SAM" id="Phobius"/>
    </source>
</evidence>
<dbReference type="NCBIfam" id="TIGR04256">
    <property type="entry name" value="GxxExxY"/>
    <property type="match status" value="1"/>
</dbReference>
<keyword evidence="1" id="KW-0812">Transmembrane</keyword>
<reference evidence="2 3" key="1">
    <citation type="submission" date="2020-01" db="EMBL/GenBank/DDBJ databases">
        <title>Draft genome sequence of Cand. Neptunochlamydia vexilliferae K9.</title>
        <authorList>
            <person name="Schulz F."/>
            <person name="Koestlbacher S."/>
            <person name="Wascher F."/>
            <person name="Pizzetti I."/>
            <person name="Horn M."/>
        </authorList>
    </citation>
    <scope>NUCLEOTIDE SEQUENCE [LARGE SCALE GENOMIC DNA]</scope>
    <source>
        <strain evidence="2 3">K9</strain>
    </source>
</reference>
<proteinExistence type="predicted"/>
<keyword evidence="1" id="KW-0472">Membrane</keyword>
<accession>A0ABS0B1E7</accession>
<evidence type="ECO:0000313" key="2">
    <source>
        <dbReference type="EMBL" id="MBF5060209.1"/>
    </source>
</evidence>
<dbReference type="Proteomes" id="UP001194714">
    <property type="component" value="Unassembled WGS sequence"/>
</dbReference>
<organism evidence="2 3">
    <name type="scientific">Candidatus Neptunichlamydia vexilliferae</name>
    <dbReference type="NCBI Taxonomy" id="1651774"/>
    <lineage>
        <taxon>Bacteria</taxon>
        <taxon>Pseudomonadati</taxon>
        <taxon>Chlamydiota</taxon>
        <taxon>Chlamydiia</taxon>
        <taxon>Parachlamydiales</taxon>
        <taxon>Simkaniaceae</taxon>
        <taxon>Candidatus Neptunichlamydia</taxon>
    </lineage>
</organism>
<name>A0ABS0B1E7_9BACT</name>
<dbReference type="Pfam" id="PF13366">
    <property type="entry name" value="PDDEXK_3"/>
    <property type="match status" value="1"/>
</dbReference>